<keyword evidence="1" id="KW-0732">Signal</keyword>
<name>A0A183U2Y3_TOXCA</name>
<dbReference type="EMBL" id="UYWY01003154">
    <property type="protein sequence ID" value="VDM28570.1"/>
    <property type="molecule type" value="Genomic_DNA"/>
</dbReference>
<evidence type="ECO:0000313" key="4">
    <source>
        <dbReference type="WBParaSite" id="TCNE_0000285301-mRNA-1"/>
    </source>
</evidence>
<feature type="signal peptide" evidence="1">
    <location>
        <begin position="1"/>
        <end position="29"/>
    </location>
</feature>
<evidence type="ECO:0000313" key="3">
    <source>
        <dbReference type="Proteomes" id="UP000050794"/>
    </source>
</evidence>
<evidence type="ECO:0000313" key="2">
    <source>
        <dbReference type="EMBL" id="VDM28570.1"/>
    </source>
</evidence>
<dbReference type="Proteomes" id="UP000050794">
    <property type="component" value="Unassembled WGS sequence"/>
</dbReference>
<reference evidence="4" key="1">
    <citation type="submission" date="2016-06" db="UniProtKB">
        <authorList>
            <consortium name="WormBaseParasite"/>
        </authorList>
    </citation>
    <scope>IDENTIFICATION</scope>
</reference>
<dbReference type="AlphaFoldDB" id="A0A183U2Y3"/>
<keyword evidence="3" id="KW-1185">Reference proteome</keyword>
<proteinExistence type="predicted"/>
<feature type="chain" id="PRO_5044552986" evidence="1">
    <location>
        <begin position="30"/>
        <end position="139"/>
    </location>
</feature>
<accession>A0A183U2Y3</accession>
<evidence type="ECO:0000256" key="1">
    <source>
        <dbReference type="SAM" id="SignalP"/>
    </source>
</evidence>
<organism evidence="3 4">
    <name type="scientific">Toxocara canis</name>
    <name type="common">Canine roundworm</name>
    <dbReference type="NCBI Taxonomy" id="6265"/>
    <lineage>
        <taxon>Eukaryota</taxon>
        <taxon>Metazoa</taxon>
        <taxon>Ecdysozoa</taxon>
        <taxon>Nematoda</taxon>
        <taxon>Chromadorea</taxon>
        <taxon>Rhabditida</taxon>
        <taxon>Spirurina</taxon>
        <taxon>Ascaridomorpha</taxon>
        <taxon>Ascaridoidea</taxon>
        <taxon>Toxocaridae</taxon>
        <taxon>Toxocara</taxon>
    </lineage>
</organism>
<gene>
    <name evidence="2" type="ORF">TCNE_LOCUS2853</name>
</gene>
<protein>
    <submittedName>
        <fullName evidence="4">Secreted protein</fullName>
    </submittedName>
</protein>
<reference evidence="2 3" key="2">
    <citation type="submission" date="2018-11" db="EMBL/GenBank/DDBJ databases">
        <authorList>
            <consortium name="Pathogen Informatics"/>
        </authorList>
    </citation>
    <scope>NUCLEOTIDE SEQUENCE [LARGE SCALE GENOMIC DNA]</scope>
</reference>
<sequence length="139" mass="15466">MERLVNVVVLLQAIFFCAVHCCAPTPVMSSTYVPLISTTFPLIFDTVDGTHSDAWLGYNNIAAQTSIRIDEMCDANAFVNEQTSDTLKRHDHDSDPAIITRKQFTDTVARLLHHSYPKNASLSWNQCLTQLSTTFTAAT</sequence>
<dbReference type="WBParaSite" id="TCNE_0000285301-mRNA-1">
    <property type="protein sequence ID" value="TCNE_0000285301-mRNA-1"/>
    <property type="gene ID" value="TCNE_0000285301"/>
</dbReference>